<dbReference type="GO" id="GO:0007015">
    <property type="term" value="P:actin filament organization"/>
    <property type="evidence" value="ECO:0007669"/>
    <property type="project" value="TreeGrafter"/>
</dbReference>
<dbReference type="GO" id="GO:0016324">
    <property type="term" value="C:apical plasma membrane"/>
    <property type="evidence" value="ECO:0007669"/>
    <property type="project" value="TreeGrafter"/>
</dbReference>
<name>A0A8U0Q968_SALNM</name>
<feature type="region of interest" description="Disordered" evidence="1">
    <location>
        <begin position="95"/>
        <end position="116"/>
    </location>
</feature>
<dbReference type="KEGG" id="snh:120036899"/>
<sequence length="150" mass="15945">MTGPESRAKELGMVEGGGKADLLEHPLLPGDQVVVINDVELSGFRQEAVSLVKGSYKTLRLTVRRECCPGSCCGDPTLTPLTLPTLTPLPTISPPSDHLAPPSIHGPPRENRGGCSGGVKLHIKNRSVLGRSLYASMGKFTGHRLNLTLD</sequence>
<dbReference type="Proteomes" id="UP000808372">
    <property type="component" value="Unplaced"/>
</dbReference>
<dbReference type="Gene3D" id="2.30.42.10">
    <property type="match status" value="1"/>
</dbReference>
<dbReference type="AlphaFoldDB" id="A0A8U0Q968"/>
<dbReference type="RefSeq" id="XP_038839117.1">
    <property type="nucleotide sequence ID" value="XM_038983189.1"/>
</dbReference>
<evidence type="ECO:0000313" key="3">
    <source>
        <dbReference type="RefSeq" id="XP_038839117.1"/>
    </source>
</evidence>
<dbReference type="InterPro" id="IPR036034">
    <property type="entry name" value="PDZ_sf"/>
</dbReference>
<organism evidence="2 3">
    <name type="scientific">Salvelinus namaycush</name>
    <name type="common">Lake trout</name>
    <name type="synonym">Salmo namaycush</name>
    <dbReference type="NCBI Taxonomy" id="8040"/>
    <lineage>
        <taxon>Eukaryota</taxon>
        <taxon>Metazoa</taxon>
        <taxon>Chordata</taxon>
        <taxon>Craniata</taxon>
        <taxon>Vertebrata</taxon>
        <taxon>Euteleostomi</taxon>
        <taxon>Actinopterygii</taxon>
        <taxon>Neopterygii</taxon>
        <taxon>Teleostei</taxon>
        <taxon>Protacanthopterygii</taxon>
        <taxon>Salmoniformes</taxon>
        <taxon>Salmonidae</taxon>
        <taxon>Salmoninae</taxon>
        <taxon>Salvelinus</taxon>
    </lineage>
</organism>
<proteinExistence type="predicted"/>
<dbReference type="GeneID" id="120036899"/>
<protein>
    <submittedName>
        <fullName evidence="3">Protein Shroom3-like</fullName>
    </submittedName>
</protein>
<evidence type="ECO:0000256" key="1">
    <source>
        <dbReference type="SAM" id="MobiDB-lite"/>
    </source>
</evidence>
<dbReference type="GO" id="GO:0005912">
    <property type="term" value="C:adherens junction"/>
    <property type="evidence" value="ECO:0007669"/>
    <property type="project" value="TreeGrafter"/>
</dbReference>
<keyword evidence="2" id="KW-1185">Reference proteome</keyword>
<dbReference type="PANTHER" id="PTHR15012:SF33">
    <property type="entry name" value="PROTEIN SHROOM3"/>
    <property type="match status" value="1"/>
</dbReference>
<dbReference type="GO" id="GO:0043296">
    <property type="term" value="C:apical junction complex"/>
    <property type="evidence" value="ECO:0007669"/>
    <property type="project" value="TreeGrafter"/>
</dbReference>
<dbReference type="GO" id="GO:0030864">
    <property type="term" value="C:cortical actin cytoskeleton"/>
    <property type="evidence" value="ECO:0007669"/>
    <property type="project" value="TreeGrafter"/>
</dbReference>
<dbReference type="InterPro" id="IPR027685">
    <property type="entry name" value="Shroom_fam"/>
</dbReference>
<dbReference type="PANTHER" id="PTHR15012">
    <property type="entry name" value="APICAL PROTEIN/SHROOM-RELATED"/>
    <property type="match status" value="1"/>
</dbReference>
<accession>A0A8U0Q968</accession>
<dbReference type="SUPFAM" id="SSF50156">
    <property type="entry name" value="PDZ domain-like"/>
    <property type="match status" value="1"/>
</dbReference>
<evidence type="ECO:0000313" key="2">
    <source>
        <dbReference type="Proteomes" id="UP000808372"/>
    </source>
</evidence>
<dbReference type="GO" id="GO:0051015">
    <property type="term" value="F:actin filament binding"/>
    <property type="evidence" value="ECO:0007669"/>
    <property type="project" value="InterPro"/>
</dbReference>
<reference evidence="3" key="1">
    <citation type="submission" date="2025-08" db="UniProtKB">
        <authorList>
            <consortium name="RefSeq"/>
        </authorList>
    </citation>
    <scope>IDENTIFICATION</scope>
    <source>
        <tissue evidence="3">White muscle</tissue>
    </source>
</reference>
<gene>
    <name evidence="3" type="primary">LOC120036899</name>
</gene>